<dbReference type="EMBL" id="DVJQ01000018">
    <property type="protein sequence ID" value="HIS73792.1"/>
    <property type="molecule type" value="Genomic_DNA"/>
</dbReference>
<dbReference type="InterPro" id="IPR013815">
    <property type="entry name" value="ATP_grasp_subdomain_1"/>
</dbReference>
<evidence type="ECO:0000256" key="3">
    <source>
        <dbReference type="ARBA" id="ARBA00022840"/>
    </source>
</evidence>
<accession>A0A9D1JXL5</accession>
<dbReference type="GO" id="GO:0005524">
    <property type="term" value="F:ATP binding"/>
    <property type="evidence" value="ECO:0007669"/>
    <property type="project" value="UniProtKB-UniRule"/>
</dbReference>
<proteinExistence type="predicted"/>
<evidence type="ECO:0000313" key="7">
    <source>
        <dbReference type="Proteomes" id="UP000886865"/>
    </source>
</evidence>
<keyword evidence="1" id="KW-0436">Ligase</keyword>
<dbReference type="Pfam" id="PF01071">
    <property type="entry name" value="GARS_A"/>
    <property type="match status" value="1"/>
</dbReference>
<dbReference type="Gene3D" id="3.30.470.20">
    <property type="entry name" value="ATP-grasp fold, B domain"/>
    <property type="match status" value="1"/>
</dbReference>
<dbReference type="PANTHER" id="PTHR43472">
    <property type="entry name" value="PHOSPHORIBOSYLAMINE--GLYCINE LIGASE"/>
    <property type="match status" value="1"/>
</dbReference>
<dbReference type="SMART" id="SM01209">
    <property type="entry name" value="GARS_A"/>
    <property type="match status" value="1"/>
</dbReference>
<dbReference type="Proteomes" id="UP000886865">
    <property type="component" value="Unassembled WGS sequence"/>
</dbReference>
<sequence length="354" mass="40626">MRILLIGKTFATAAFAQYFTQNPNNIVFSTLSGTDAESVDILPDNIQELKEFALANEMSLTLLCDKDSILSPIKEEFEKDRLRVFAPDSKTFKFLNSKIWAKKIIYKNKIPTPRFQFFEKPQAAIEYVRKNKFPIVIKPDSIGALGARICETFGSAKVAIEEFFDNGVKKILTEEYIWGKEFSVYTICDGYNPLFLCEISKYQNSFAMIGTDFLGEKEKQKIAKEVILPFFDTLTKENDAYTGILGFNFVKTKDKIFLISIVPFFEDIDSQIAINGIKASWEDIFECTLSNTLFENFSQIQQNDSHLLSYEFYENGKKTNVFAQAKTFNAARKILCEEGADKKEIEEALKHWKY</sequence>
<comment type="caution">
    <text evidence="6">The sequence shown here is derived from an EMBL/GenBank/DDBJ whole genome shotgun (WGS) entry which is preliminary data.</text>
</comment>
<evidence type="ECO:0000256" key="4">
    <source>
        <dbReference type="PROSITE-ProRule" id="PRU00409"/>
    </source>
</evidence>
<evidence type="ECO:0000256" key="2">
    <source>
        <dbReference type="ARBA" id="ARBA00022741"/>
    </source>
</evidence>
<dbReference type="GO" id="GO:0046872">
    <property type="term" value="F:metal ion binding"/>
    <property type="evidence" value="ECO:0007669"/>
    <property type="project" value="InterPro"/>
</dbReference>
<gene>
    <name evidence="6" type="ORF">IAA86_02080</name>
</gene>
<feature type="domain" description="ATP-grasp" evidence="5">
    <location>
        <begin position="102"/>
        <end position="293"/>
    </location>
</feature>
<dbReference type="SUPFAM" id="SSF56059">
    <property type="entry name" value="Glutathione synthetase ATP-binding domain-like"/>
    <property type="match status" value="1"/>
</dbReference>
<dbReference type="GO" id="GO:0004637">
    <property type="term" value="F:phosphoribosylamine-glycine ligase activity"/>
    <property type="evidence" value="ECO:0007669"/>
    <property type="project" value="InterPro"/>
</dbReference>
<evidence type="ECO:0000259" key="5">
    <source>
        <dbReference type="PROSITE" id="PS50975"/>
    </source>
</evidence>
<evidence type="ECO:0000313" key="6">
    <source>
        <dbReference type="EMBL" id="HIS73792.1"/>
    </source>
</evidence>
<dbReference type="InterPro" id="IPR011761">
    <property type="entry name" value="ATP-grasp"/>
</dbReference>
<dbReference type="AlphaFoldDB" id="A0A9D1JXL5"/>
<organism evidence="6 7">
    <name type="scientific">Candidatus Galligastranaerophilus intestinavium</name>
    <dbReference type="NCBI Taxonomy" id="2840836"/>
    <lineage>
        <taxon>Bacteria</taxon>
        <taxon>Candidatus Galligastranaerophilus</taxon>
    </lineage>
</organism>
<dbReference type="PROSITE" id="PS50975">
    <property type="entry name" value="ATP_GRASP"/>
    <property type="match status" value="1"/>
</dbReference>
<evidence type="ECO:0000256" key="1">
    <source>
        <dbReference type="ARBA" id="ARBA00022598"/>
    </source>
</evidence>
<reference evidence="6" key="2">
    <citation type="journal article" date="2021" name="PeerJ">
        <title>Extensive microbial diversity within the chicken gut microbiome revealed by metagenomics and culture.</title>
        <authorList>
            <person name="Gilroy R."/>
            <person name="Ravi A."/>
            <person name="Getino M."/>
            <person name="Pursley I."/>
            <person name="Horton D.L."/>
            <person name="Alikhan N.F."/>
            <person name="Baker D."/>
            <person name="Gharbi K."/>
            <person name="Hall N."/>
            <person name="Watson M."/>
            <person name="Adriaenssens E.M."/>
            <person name="Foster-Nyarko E."/>
            <person name="Jarju S."/>
            <person name="Secka A."/>
            <person name="Antonio M."/>
            <person name="Oren A."/>
            <person name="Chaudhuri R.R."/>
            <person name="La Ragione R."/>
            <person name="Hildebrand F."/>
            <person name="Pallen M.J."/>
        </authorList>
    </citation>
    <scope>NUCLEOTIDE SEQUENCE</scope>
    <source>
        <strain evidence="6">CHK152-2871</strain>
    </source>
</reference>
<reference evidence="6" key="1">
    <citation type="submission" date="2020-10" db="EMBL/GenBank/DDBJ databases">
        <authorList>
            <person name="Gilroy R."/>
        </authorList>
    </citation>
    <scope>NUCLEOTIDE SEQUENCE</scope>
    <source>
        <strain evidence="6">CHK152-2871</strain>
    </source>
</reference>
<keyword evidence="2 4" id="KW-0547">Nucleotide-binding</keyword>
<dbReference type="InterPro" id="IPR000115">
    <property type="entry name" value="PRibGlycinamide_synth"/>
</dbReference>
<keyword evidence="3 4" id="KW-0067">ATP-binding</keyword>
<dbReference type="InterPro" id="IPR020561">
    <property type="entry name" value="PRibGlycinamid_synth_ATP-grasp"/>
</dbReference>
<dbReference type="PANTHER" id="PTHR43472:SF1">
    <property type="entry name" value="PHOSPHORIBOSYLAMINE--GLYCINE LIGASE, CHLOROPLASTIC"/>
    <property type="match status" value="1"/>
</dbReference>
<dbReference type="Gene3D" id="3.30.1490.20">
    <property type="entry name" value="ATP-grasp fold, A domain"/>
    <property type="match status" value="1"/>
</dbReference>
<protein>
    <submittedName>
        <fullName evidence="6">ATP-grasp domain-containing protein</fullName>
    </submittedName>
</protein>
<dbReference type="GO" id="GO:0009113">
    <property type="term" value="P:purine nucleobase biosynthetic process"/>
    <property type="evidence" value="ECO:0007669"/>
    <property type="project" value="InterPro"/>
</dbReference>
<name>A0A9D1JXL5_9BACT</name>